<feature type="non-terminal residue" evidence="1">
    <location>
        <position position="1"/>
    </location>
</feature>
<accession>A0A0B7ASF1</accession>
<protein>
    <submittedName>
        <fullName evidence="1">Uncharacterized protein</fullName>
    </submittedName>
</protein>
<gene>
    <name evidence="1" type="primary">ORF134193</name>
</gene>
<sequence>LSDPTGTEWASETAAFHYGASNQIPEHILQDYPIIASQRTKTALESKFETNCLGLVKTFGTLSLS</sequence>
<organism evidence="1">
    <name type="scientific">Arion vulgaris</name>
    <dbReference type="NCBI Taxonomy" id="1028688"/>
    <lineage>
        <taxon>Eukaryota</taxon>
        <taxon>Metazoa</taxon>
        <taxon>Spiralia</taxon>
        <taxon>Lophotrochozoa</taxon>
        <taxon>Mollusca</taxon>
        <taxon>Gastropoda</taxon>
        <taxon>Heterobranchia</taxon>
        <taxon>Euthyneura</taxon>
        <taxon>Panpulmonata</taxon>
        <taxon>Eupulmonata</taxon>
        <taxon>Stylommatophora</taxon>
        <taxon>Helicina</taxon>
        <taxon>Arionoidea</taxon>
        <taxon>Arionidae</taxon>
        <taxon>Arion</taxon>
    </lineage>
</organism>
<name>A0A0B7ASF1_9EUPU</name>
<dbReference type="AlphaFoldDB" id="A0A0B7ASF1"/>
<reference evidence="1" key="1">
    <citation type="submission" date="2014-12" db="EMBL/GenBank/DDBJ databases">
        <title>Insight into the proteome of Arion vulgaris.</title>
        <authorList>
            <person name="Aradska J."/>
            <person name="Bulat T."/>
            <person name="Smidak R."/>
            <person name="Sarate P."/>
            <person name="Gangsoo J."/>
            <person name="Sialana F."/>
            <person name="Bilban M."/>
            <person name="Lubec G."/>
        </authorList>
    </citation>
    <scope>NUCLEOTIDE SEQUENCE</scope>
    <source>
        <tissue evidence="1">Skin</tissue>
    </source>
</reference>
<proteinExistence type="predicted"/>
<dbReference type="EMBL" id="HACG01036041">
    <property type="protein sequence ID" value="CEK82906.1"/>
    <property type="molecule type" value="Transcribed_RNA"/>
</dbReference>
<evidence type="ECO:0000313" key="1">
    <source>
        <dbReference type="EMBL" id="CEK82906.1"/>
    </source>
</evidence>